<dbReference type="PANTHER" id="PTHR39453">
    <property type="entry name" value="PHOSPHATE PROPANOYLTRANSFERASE"/>
    <property type="match status" value="1"/>
</dbReference>
<keyword evidence="7" id="KW-0862">Zinc</keyword>
<organism evidence="11 12">
    <name type="scientific">Marvinbryantia formatexigens DSM 14469</name>
    <dbReference type="NCBI Taxonomy" id="478749"/>
    <lineage>
        <taxon>Bacteria</taxon>
        <taxon>Bacillati</taxon>
        <taxon>Bacillota</taxon>
        <taxon>Clostridia</taxon>
        <taxon>Lachnospirales</taxon>
        <taxon>Lachnospiraceae</taxon>
        <taxon>Marvinbryantia</taxon>
    </lineage>
</organism>
<sequence length="213" mass="23983">MKSKIPIEISAKHIHLCREDFEALFGEGRELTFVKELSQPGQFLAKERLTIEGPRGQMEHVAILGPFRKETQVELAITDTRKLGIEKVIRQSGDIAGTPGCRLIGPNASLDLEKGVIVAKRHIHMTPSDAYRMHVKDNEEVFVITQSYERALIYANVVVRVHPDYVLAMHVDTDEGNAFDHSEEQYGVILKLFDGNAYSLSDWADELLSGIQR</sequence>
<evidence type="ECO:0000256" key="9">
    <source>
        <dbReference type="ARBA" id="ARBA00047589"/>
    </source>
</evidence>
<dbReference type="STRING" id="168384.SAMN05660368_02820"/>
<dbReference type="eggNOG" id="COG4869">
    <property type="taxonomic scope" value="Bacteria"/>
</dbReference>
<evidence type="ECO:0000256" key="3">
    <source>
        <dbReference type="ARBA" id="ARBA00012206"/>
    </source>
</evidence>
<protein>
    <recommendedName>
        <fullName evidence="4 10">Phosphate propanoyltransferase</fullName>
        <ecNumber evidence="3 10">2.3.1.222</ecNumber>
    </recommendedName>
</protein>
<keyword evidence="6" id="KW-0479">Metal-binding</keyword>
<dbReference type="GO" id="GO:0051144">
    <property type="term" value="P:1,2-propanediol catabolic process"/>
    <property type="evidence" value="ECO:0007669"/>
    <property type="project" value="UniProtKB-UniPathway"/>
</dbReference>
<evidence type="ECO:0000256" key="10">
    <source>
        <dbReference type="PIRNR" id="PIRNR010130"/>
    </source>
</evidence>
<dbReference type="EC" id="2.3.1.222" evidence="3 10"/>
<name>C6L9F5_9FIRM</name>
<keyword evidence="12" id="KW-1185">Reference proteome</keyword>
<evidence type="ECO:0000256" key="2">
    <source>
        <dbReference type="ARBA" id="ARBA00007342"/>
    </source>
</evidence>
<keyword evidence="8 10" id="KW-0012">Acyltransferase</keyword>
<keyword evidence="5 10" id="KW-0808">Transferase</keyword>
<dbReference type="InterPro" id="IPR008300">
    <property type="entry name" value="PTAC"/>
</dbReference>
<comment type="function">
    <text evidence="10">Involved in 1,2-propanediol (1,2-PD) degradation by catalyzing the conversion of propanoyl-CoA to propanoyl-phosphate.</text>
</comment>
<dbReference type="AlphaFoldDB" id="C6L9F5"/>
<evidence type="ECO:0000313" key="11">
    <source>
        <dbReference type="EMBL" id="EET62894.1"/>
    </source>
</evidence>
<comment type="pathway">
    <text evidence="10">Polyol metabolism; 1,2-propanediol degradation.</text>
</comment>
<evidence type="ECO:0000256" key="5">
    <source>
        <dbReference type="ARBA" id="ARBA00022679"/>
    </source>
</evidence>
<comment type="catalytic activity">
    <reaction evidence="9 10">
        <text>propanoyl-CoA + phosphate = propanoyl phosphate + CoA</text>
        <dbReference type="Rhea" id="RHEA:28046"/>
        <dbReference type="ChEBI" id="CHEBI:43474"/>
        <dbReference type="ChEBI" id="CHEBI:57287"/>
        <dbReference type="ChEBI" id="CHEBI:57392"/>
        <dbReference type="ChEBI" id="CHEBI:58933"/>
        <dbReference type="EC" id="2.3.1.222"/>
    </reaction>
</comment>
<gene>
    <name evidence="11" type="ORF">BRYFOR_05245</name>
</gene>
<comment type="cofactor">
    <cofactor evidence="1">
        <name>Zn(2+)</name>
        <dbReference type="ChEBI" id="CHEBI:29105"/>
    </cofactor>
</comment>
<dbReference type="UniPathway" id="UPA00621"/>
<evidence type="ECO:0000313" key="12">
    <source>
        <dbReference type="Proteomes" id="UP000005561"/>
    </source>
</evidence>
<accession>C6L9F5</accession>
<proteinExistence type="inferred from homology"/>
<dbReference type="RefSeq" id="WP_006860047.1">
    <property type="nucleotide sequence ID" value="NZ_ACCL02000001.1"/>
</dbReference>
<evidence type="ECO:0000256" key="8">
    <source>
        <dbReference type="ARBA" id="ARBA00023315"/>
    </source>
</evidence>
<dbReference type="Proteomes" id="UP000005561">
    <property type="component" value="Unassembled WGS sequence"/>
</dbReference>
<dbReference type="GO" id="GO:0016747">
    <property type="term" value="F:acyltransferase activity, transferring groups other than amino-acyl groups"/>
    <property type="evidence" value="ECO:0007669"/>
    <property type="project" value="InterPro"/>
</dbReference>
<comment type="similarity">
    <text evidence="2 10">Belongs to the PduL family.</text>
</comment>
<comment type="caution">
    <text evidence="11">The sequence shown here is derived from an EMBL/GenBank/DDBJ whole genome shotgun (WGS) entry which is preliminary data.</text>
</comment>
<dbReference type="PANTHER" id="PTHR39453:SF1">
    <property type="entry name" value="PHOSPHATE PROPANOYLTRANSFERASE"/>
    <property type="match status" value="1"/>
</dbReference>
<evidence type="ECO:0000256" key="7">
    <source>
        <dbReference type="ARBA" id="ARBA00022833"/>
    </source>
</evidence>
<dbReference type="PIRSF" id="PIRSF010130">
    <property type="entry name" value="PduL"/>
    <property type="match status" value="1"/>
</dbReference>
<evidence type="ECO:0000256" key="6">
    <source>
        <dbReference type="ARBA" id="ARBA00022723"/>
    </source>
</evidence>
<dbReference type="OrthoDB" id="9784365at2"/>
<dbReference type="NCBIfam" id="NF011652">
    <property type="entry name" value="PRK15070.1"/>
    <property type="match status" value="1"/>
</dbReference>
<dbReference type="GO" id="GO:0046872">
    <property type="term" value="F:metal ion binding"/>
    <property type="evidence" value="ECO:0007669"/>
    <property type="project" value="UniProtKB-KW"/>
</dbReference>
<evidence type="ECO:0000256" key="1">
    <source>
        <dbReference type="ARBA" id="ARBA00001947"/>
    </source>
</evidence>
<evidence type="ECO:0000256" key="4">
    <source>
        <dbReference type="ARBA" id="ARBA00020837"/>
    </source>
</evidence>
<reference evidence="11" key="1">
    <citation type="submission" date="2009-07" db="EMBL/GenBank/DDBJ databases">
        <authorList>
            <person name="Weinstock G."/>
            <person name="Sodergren E."/>
            <person name="Clifton S."/>
            <person name="Fulton L."/>
            <person name="Fulton B."/>
            <person name="Courtney L."/>
            <person name="Fronick C."/>
            <person name="Harrison M."/>
            <person name="Strong C."/>
            <person name="Farmer C."/>
            <person name="Delahaunty K."/>
            <person name="Markovic C."/>
            <person name="Hall O."/>
            <person name="Minx P."/>
            <person name="Tomlinson C."/>
            <person name="Mitreva M."/>
            <person name="Nelson J."/>
            <person name="Hou S."/>
            <person name="Wollam A."/>
            <person name="Pepin K.H."/>
            <person name="Johnson M."/>
            <person name="Bhonagiri V."/>
            <person name="Nash W.E."/>
            <person name="Warren W."/>
            <person name="Chinwalla A."/>
            <person name="Mardis E.R."/>
            <person name="Wilson R.K."/>
        </authorList>
    </citation>
    <scope>NUCLEOTIDE SEQUENCE [LARGE SCALE GENOMIC DNA]</scope>
    <source>
        <strain evidence="11">DSM 14469</strain>
    </source>
</reference>
<dbReference type="EMBL" id="ACCL02000001">
    <property type="protein sequence ID" value="EET62894.1"/>
    <property type="molecule type" value="Genomic_DNA"/>
</dbReference>
<dbReference type="Pfam" id="PF06130">
    <property type="entry name" value="PTAC"/>
    <property type="match status" value="1"/>
</dbReference>